<protein>
    <submittedName>
        <fullName evidence="1">Uncharacterized protein</fullName>
    </submittedName>
</protein>
<evidence type="ECO:0000313" key="1">
    <source>
        <dbReference type="EMBL" id="SVC35393.1"/>
    </source>
</evidence>
<dbReference type="AlphaFoldDB" id="A0A382LGT4"/>
<gene>
    <name evidence="1" type="ORF">METZ01_LOCUS288247</name>
</gene>
<reference evidence="1" key="1">
    <citation type="submission" date="2018-05" db="EMBL/GenBank/DDBJ databases">
        <authorList>
            <person name="Lanie J.A."/>
            <person name="Ng W.-L."/>
            <person name="Kazmierczak K.M."/>
            <person name="Andrzejewski T.M."/>
            <person name="Davidsen T.M."/>
            <person name="Wayne K.J."/>
            <person name="Tettelin H."/>
            <person name="Glass J.I."/>
            <person name="Rusch D."/>
            <person name="Podicherti R."/>
            <person name="Tsui H.-C.T."/>
            <person name="Winkler M.E."/>
        </authorList>
    </citation>
    <scope>NUCLEOTIDE SEQUENCE</scope>
</reference>
<accession>A0A382LGT4</accession>
<organism evidence="1">
    <name type="scientific">marine metagenome</name>
    <dbReference type="NCBI Taxonomy" id="408172"/>
    <lineage>
        <taxon>unclassified sequences</taxon>
        <taxon>metagenomes</taxon>
        <taxon>ecological metagenomes</taxon>
    </lineage>
</organism>
<dbReference type="EMBL" id="UINC01086700">
    <property type="protein sequence ID" value="SVC35393.1"/>
    <property type="molecule type" value="Genomic_DNA"/>
</dbReference>
<name>A0A382LGT4_9ZZZZ</name>
<proteinExistence type="predicted"/>
<sequence length="49" mass="5378">MYLSTLFIIVCTSGLASFNPGYDSDLSRPNNLHLKLQPNVLKNILGTPT</sequence>